<dbReference type="PANTHER" id="PTHR30246:SF1">
    <property type="entry name" value="2-DEHYDRO-3-DEOXY-6-PHOSPHOGALACTONATE ALDOLASE-RELATED"/>
    <property type="match status" value="1"/>
</dbReference>
<dbReference type="Gene3D" id="3.20.20.70">
    <property type="entry name" value="Aldolase class I"/>
    <property type="match status" value="1"/>
</dbReference>
<evidence type="ECO:0000256" key="3">
    <source>
        <dbReference type="ARBA" id="ARBA00011233"/>
    </source>
</evidence>
<keyword evidence="4" id="KW-0456">Lyase</keyword>
<dbReference type="InterPro" id="IPR031338">
    <property type="entry name" value="KDPG/KHG_AS_2"/>
</dbReference>
<protein>
    <submittedName>
        <fullName evidence="6">2-dehydro-3-deoxy-6-phosphogalactonate aldolase</fullName>
    </submittedName>
</protein>
<gene>
    <name evidence="6" type="ORF">PAF17_12835</name>
</gene>
<accession>A0ABT4ZGI8</accession>
<keyword evidence="7" id="KW-1185">Reference proteome</keyword>
<proteinExistence type="inferred from homology"/>
<comment type="similarity">
    <text evidence="2">Belongs to the KHG/KDPG aldolase family.</text>
</comment>
<evidence type="ECO:0000256" key="1">
    <source>
        <dbReference type="ARBA" id="ARBA00004761"/>
    </source>
</evidence>
<dbReference type="RefSeq" id="WP_271889504.1">
    <property type="nucleotide sequence ID" value="NZ_JAQBIE010000015.1"/>
</dbReference>
<dbReference type="CDD" id="cd00452">
    <property type="entry name" value="KDPG_aldolase"/>
    <property type="match status" value="1"/>
</dbReference>
<evidence type="ECO:0000313" key="6">
    <source>
        <dbReference type="EMBL" id="MDB6178384.1"/>
    </source>
</evidence>
<dbReference type="NCBIfam" id="NF006600">
    <property type="entry name" value="PRK09140.1"/>
    <property type="match status" value="1"/>
</dbReference>
<dbReference type="SUPFAM" id="SSF51569">
    <property type="entry name" value="Aldolase"/>
    <property type="match status" value="1"/>
</dbReference>
<evidence type="ECO:0000256" key="4">
    <source>
        <dbReference type="ARBA" id="ARBA00023239"/>
    </source>
</evidence>
<evidence type="ECO:0000256" key="5">
    <source>
        <dbReference type="ARBA" id="ARBA00023277"/>
    </source>
</evidence>
<dbReference type="Pfam" id="PF01081">
    <property type="entry name" value="Aldolase"/>
    <property type="match status" value="1"/>
</dbReference>
<reference evidence="6" key="1">
    <citation type="submission" date="2022-12" db="EMBL/GenBank/DDBJ databases">
        <title>Paracoccus onchidii sp. nov., isolated from a marine invertebrate from the South China Sea.</title>
        <authorList>
            <person name="Xu S."/>
            <person name="Liu Z."/>
            <person name="Xu Y."/>
        </authorList>
    </citation>
    <scope>NUCLEOTIDE SEQUENCE</scope>
    <source>
        <strain evidence="6">Z330</strain>
    </source>
</reference>
<keyword evidence="5" id="KW-0119">Carbohydrate metabolism</keyword>
<evidence type="ECO:0000256" key="2">
    <source>
        <dbReference type="ARBA" id="ARBA00006906"/>
    </source>
</evidence>
<comment type="subunit">
    <text evidence="3">Homotrimer.</text>
</comment>
<dbReference type="InterPro" id="IPR013785">
    <property type="entry name" value="Aldolase_TIM"/>
</dbReference>
<dbReference type="PANTHER" id="PTHR30246">
    <property type="entry name" value="2-KETO-3-DEOXY-6-PHOSPHOGLUCONATE ALDOLASE"/>
    <property type="match status" value="1"/>
</dbReference>
<evidence type="ECO:0000313" key="7">
    <source>
        <dbReference type="Proteomes" id="UP001165641"/>
    </source>
</evidence>
<dbReference type="Proteomes" id="UP001165641">
    <property type="component" value="Unassembled WGS sequence"/>
</dbReference>
<sequence>MTNRTPLPELRRPLVAILRGLRPEEAQGHIGVLVDAGFEAVEVPLNSPEPFDSIATAVDAFGAQALIGAGTVLDPRDVDRLADLGAKLIVTPNPNAAVIASACGHGMVSIPGVFTPGEALSAWQAGASALKFFPAGVLGPEGIAAIRAILPAEAPVAAVGGASEDNFAQYIAKGISIFGLGSSLYKPGMGRDELKQRALGIIAAYDNAMQAVRAA</sequence>
<comment type="caution">
    <text evidence="6">The sequence shown here is derived from an EMBL/GenBank/DDBJ whole genome shotgun (WGS) entry which is preliminary data.</text>
</comment>
<dbReference type="InterPro" id="IPR000887">
    <property type="entry name" value="Aldlse_KDPG_KHG"/>
</dbReference>
<organism evidence="6 7">
    <name type="scientific">Paracoccus onchidii</name>
    <dbReference type="NCBI Taxonomy" id="3017813"/>
    <lineage>
        <taxon>Bacteria</taxon>
        <taxon>Pseudomonadati</taxon>
        <taxon>Pseudomonadota</taxon>
        <taxon>Alphaproteobacteria</taxon>
        <taxon>Rhodobacterales</taxon>
        <taxon>Paracoccaceae</taxon>
        <taxon>Paracoccus</taxon>
    </lineage>
</organism>
<dbReference type="PROSITE" id="PS00160">
    <property type="entry name" value="ALDOLASE_KDPG_KHG_2"/>
    <property type="match status" value="1"/>
</dbReference>
<name>A0ABT4ZGI8_9RHOB</name>
<dbReference type="EMBL" id="JAQBIE010000015">
    <property type="protein sequence ID" value="MDB6178384.1"/>
    <property type="molecule type" value="Genomic_DNA"/>
</dbReference>
<comment type="pathway">
    <text evidence="1">Carbohydrate acid metabolism.</text>
</comment>